<dbReference type="Gene3D" id="2.40.128.20">
    <property type="match status" value="1"/>
</dbReference>
<dbReference type="PROSITE" id="PS00213">
    <property type="entry name" value="LIPOCALIN"/>
    <property type="match status" value="1"/>
</dbReference>
<keyword evidence="2" id="KW-0732">Signal</keyword>
<sequence length="216" mass="23152">MRRRIVTVLAALAVGIGGLTPAVAAADVFDGGRLGGASSQLVPQGSSTSGNELPETSEPVDLERYQGTWYQVAAVPQPFSLQCAHDTKAEYKVIGDTKISVKNSCGTLVGPDSSIEGTASVRSDASLRVNFSGIPYQDPNGPVNYRVTYLDSDYSLAIVGDPQRRSGFVLSRTPNLDANKWSQVREIVEQRGWWSCSFLTVPMAKGRGEVVPLCTQ</sequence>
<comment type="caution">
    <text evidence="4">The sequence shown here is derived from an EMBL/GenBank/DDBJ whole genome shotgun (WGS) entry which is preliminary data.</text>
</comment>
<feature type="domain" description="Lipocalin/cytosolic fatty-acid binding" evidence="3">
    <location>
        <begin position="60"/>
        <end position="202"/>
    </location>
</feature>
<evidence type="ECO:0000313" key="5">
    <source>
        <dbReference type="Proteomes" id="UP000004840"/>
    </source>
</evidence>
<evidence type="ECO:0000256" key="1">
    <source>
        <dbReference type="SAM" id="MobiDB-lite"/>
    </source>
</evidence>
<dbReference type="CDD" id="cd19438">
    <property type="entry name" value="lipocalin_Blc-like"/>
    <property type="match status" value="1"/>
</dbReference>
<organism evidence="4 5">
    <name type="scientific">Corynebacterium casei UCMA 3821</name>
    <dbReference type="NCBI Taxonomy" id="1110505"/>
    <lineage>
        <taxon>Bacteria</taxon>
        <taxon>Bacillati</taxon>
        <taxon>Actinomycetota</taxon>
        <taxon>Actinomycetes</taxon>
        <taxon>Mycobacteriales</taxon>
        <taxon>Corynebacteriaceae</taxon>
        <taxon>Corynebacterium</taxon>
    </lineage>
</organism>
<proteinExistence type="predicted"/>
<dbReference type="InterPro" id="IPR012674">
    <property type="entry name" value="Calycin"/>
</dbReference>
<gene>
    <name evidence="4" type="ORF">CCAS_03840</name>
</gene>
<dbReference type="InterPro" id="IPR000566">
    <property type="entry name" value="Lipocln_cytosolic_FA-bd_dom"/>
</dbReference>
<feature type="region of interest" description="Disordered" evidence="1">
    <location>
        <begin position="39"/>
        <end position="59"/>
    </location>
</feature>
<evidence type="ECO:0000256" key="2">
    <source>
        <dbReference type="SAM" id="SignalP"/>
    </source>
</evidence>
<accession>G7HW00</accession>
<dbReference type="InterPro" id="IPR022272">
    <property type="entry name" value="Lipocalin_CS"/>
</dbReference>
<feature type="signal peptide" evidence="2">
    <location>
        <begin position="1"/>
        <end position="24"/>
    </location>
</feature>
<protein>
    <submittedName>
        <fullName evidence="4">Lipocalin-like protein</fullName>
    </submittedName>
</protein>
<dbReference type="EMBL" id="CAFW01000024">
    <property type="protein sequence ID" value="CCE54365.1"/>
    <property type="molecule type" value="Genomic_DNA"/>
</dbReference>
<name>G7HW00_9CORY</name>
<dbReference type="InterPro" id="IPR047202">
    <property type="entry name" value="Lipocalin_Blc-like_dom"/>
</dbReference>
<dbReference type="Proteomes" id="UP000004840">
    <property type="component" value="Unassembled WGS sequence"/>
</dbReference>
<dbReference type="PANTHER" id="PTHR10612">
    <property type="entry name" value="APOLIPOPROTEIN D"/>
    <property type="match status" value="1"/>
</dbReference>
<dbReference type="GO" id="GO:0006950">
    <property type="term" value="P:response to stress"/>
    <property type="evidence" value="ECO:0007669"/>
    <property type="project" value="UniProtKB-ARBA"/>
</dbReference>
<dbReference type="GeneID" id="82878351"/>
<dbReference type="AlphaFoldDB" id="G7HW00"/>
<feature type="compositionally biased region" description="Polar residues" evidence="1">
    <location>
        <begin position="39"/>
        <end position="51"/>
    </location>
</feature>
<evidence type="ECO:0000259" key="3">
    <source>
        <dbReference type="Pfam" id="PF08212"/>
    </source>
</evidence>
<feature type="chain" id="PRO_5025695651" evidence="2">
    <location>
        <begin position="25"/>
        <end position="216"/>
    </location>
</feature>
<dbReference type="RefSeq" id="WP_006821906.1">
    <property type="nucleotide sequence ID" value="NZ_CAFW01000024.1"/>
</dbReference>
<dbReference type="Pfam" id="PF08212">
    <property type="entry name" value="Lipocalin_2"/>
    <property type="match status" value="1"/>
</dbReference>
<dbReference type="SUPFAM" id="SSF50814">
    <property type="entry name" value="Lipocalins"/>
    <property type="match status" value="1"/>
</dbReference>
<evidence type="ECO:0000313" key="4">
    <source>
        <dbReference type="EMBL" id="CCE54365.1"/>
    </source>
</evidence>
<dbReference type="PANTHER" id="PTHR10612:SF34">
    <property type="entry name" value="APOLIPOPROTEIN D"/>
    <property type="match status" value="1"/>
</dbReference>
<reference evidence="4 5" key="1">
    <citation type="journal article" date="2012" name="J. Bacteriol.">
        <title>Genome Sequence of Corynebacterium casei UCMA 3821, Isolated from a Smear-Ripened Cheese.</title>
        <authorList>
            <person name="Monnet C."/>
            <person name="Loux V."/>
            <person name="Bento P."/>
            <person name="Gibrat J.F."/>
            <person name="Straub C."/>
            <person name="Bonnarme P."/>
            <person name="Landaud S."/>
            <person name="Irlinger F."/>
        </authorList>
    </citation>
    <scope>NUCLEOTIDE SEQUENCE [LARGE SCALE GENOMIC DNA]</scope>
    <source>
        <strain evidence="4 5">UCMA 3821</strain>
    </source>
</reference>